<accession>A0A817WXR6</accession>
<evidence type="ECO:0000256" key="13">
    <source>
        <dbReference type="SAM" id="MobiDB-lite"/>
    </source>
</evidence>
<dbReference type="GO" id="GO:0005634">
    <property type="term" value="C:nucleus"/>
    <property type="evidence" value="ECO:0007669"/>
    <property type="project" value="TreeGrafter"/>
</dbReference>
<feature type="domain" description="USP" evidence="14">
    <location>
        <begin position="260"/>
        <end position="592"/>
    </location>
</feature>
<keyword evidence="4" id="KW-0645">Protease</keyword>
<dbReference type="GO" id="GO:0004843">
    <property type="term" value="F:cysteine-type deubiquitinase activity"/>
    <property type="evidence" value="ECO:0007669"/>
    <property type="project" value="UniProtKB-EC"/>
</dbReference>
<reference evidence="15" key="1">
    <citation type="submission" date="2021-02" db="EMBL/GenBank/DDBJ databases">
        <authorList>
            <person name="Nowell W R."/>
        </authorList>
    </citation>
    <scope>NUCLEOTIDE SEQUENCE</scope>
</reference>
<sequence length="1890" mass="215171">NSTRTVMTRPHIRTINGAQHNGHLGDRYSRVQNRTAAMLDAWHEFGESLTIDVVAHMHRLSITQIEKDMFGEPSDIKKRYGTKSTVKLERVLQKCINELNDGVNRALVAVAHHVPFILIRALEENPNIKEVATTFLIDIKNKLNAIDEENKVKRIDDALQKYTKLKSLNRSPLRSIENQPVINGSSLQTEESLQVAESFDDLLCPQVKTTRCSRKELHIAEIEEHEQLLSTCSSKLCHQSKLFLESDLQLKWTLFKNVGVGLENTNDKGECKNICYINAIIQCLAYIAPLVQWLSIHFGTSHCELSIEDQFCSVCMLHSVICSIHRNIETNSAVLCDRSCGSAESFAQKIEQLSPSFTIGRQEDPSEFLQFLLDHLVTCLTPNKSMINVNLSKTPIEYILGLEIQSISTCKVCLRKSIVKNWESVLSLSIISHATIVESLEAFFFKEELHGENLYECMYCQKKVTATRSLQISKALPVIFIQLKRFTYDKALRMIRKIHQSVTFPEILNLDCYFDQDIQELNKENNTIDNFVYKLNSVVVHLGENATSGHVFTYVRSPDETWYTANDESMKSTRLDTVLGDKDAYILCYTKVPKSSAILSDTNMIISPARSSLFLTSSTPINSSKIFDKNTNNYTTRNFYNNIAVSSKNFFEENRATNNLLSTEYSSIMNNTILLEPSSTQECSSPTYIQSFNENSMEFSMIETESRIEIIPNSNNTQNNLNKRLSNNIHKNQLSSSILEREQNSSTTSLHKQVSSSESRYQQLPLQIFGNDRFVPSSSQRAHMPSSMFENEPILSPISDNEHISSATSRNTRSSIQLNETVHDSVAGNDFIAELPSHHQFNLRAVDLAKLLVIRTAKNNKKKDRLFRQMGLSNVTDITTPSRKIFLSKQTKLLKNTFNTTVNSQDSSIHIPSEQIKQSNVDVEYFYILLPYIKQLNKYCGLCVRNTTFGATNNLHHQLLRCNLRCIAHPTCSFSCSVIVQNNGTGNIIVTNGTVRHVRGVKICRPIRAPVRSLIKKRFAQGASVYRMYQEKLQKRTPEERRGQNYDGIGKNRDVLRKIKSEGIMESLLAPDVDQSLFKLFEKFRIEVNPSGKIKACAIKLSETVEDENEDNLLSSNVYNYYDDDEEIHSESVKHRSKSTQKKIIVDEEKEANATDSPFKSIINGTFHDVLATYSISITEIRDKKSRGILKWFKYLTASFMPTLPIWSNLLLGDLNRHRRRIVRSYESIILLNKEQRTTAISERRMGIVKRNQLGGVVHLRLDVLLSILVPDMLSMVDEYWNTLLSYCSTSISNSSDNSIINIDEQRLKPIEERWRQKVSRRGLGHYAKCPDQQVFTDVLSCLLTSQIYFNDNIKLPTINPNWLNVGIGILLSVGNNNNSSHHRFNLISANDSPLLSTIATFLDEWCNSSARDIRSTTINFPLLNFDLNQTLEQSTYILEKILIPLLPCRLIINKVYTCKSCESTIKVRCIITSIPVHVSKNGLYLERDFFDFFDQTTSDLHCSTCKKSTIRHIEVIEWPRVLLININDSIKNTRHRKPPGIISLAQFSSWIAVGCPSASIYDLACFTSVMSSGGNETMVRITKVKKSWLTSMHKRVIGDGDQLRRLYANSRILVFERIHHQNKLNFIYAIMQCTLNRSSIVPANIPVCATIQEACYIISTHPDLTELNNALISNIKTTFYCYSCHKVPDSLQKQAAQIYIYKLPHTNKIVAHPVLLNVDVDDSRQEHCTYCNCSSKNIEMPVCKQVFIQCPRYLIRFVESNFQINDLFDSRIKLTDDQNAVHCYKPAAILLISRYSDTATVIKQEAGVYVEYNGNTYSQTTPLSNSKMADLFDTCGAILLFYHQFETVTDQSRMRIISQANVNGGQRIIIQDGERLFAITATQTNTKNS</sequence>
<dbReference type="Gene3D" id="3.90.70.10">
    <property type="entry name" value="Cysteine proteinases"/>
    <property type="match status" value="1"/>
</dbReference>
<keyword evidence="6" id="KW-0378">Hydrolase</keyword>
<feature type="region of interest" description="Disordered" evidence="13">
    <location>
        <begin position="791"/>
        <end position="813"/>
    </location>
</feature>
<evidence type="ECO:0000256" key="12">
    <source>
        <dbReference type="ARBA" id="ARBA00043009"/>
    </source>
</evidence>
<evidence type="ECO:0000256" key="7">
    <source>
        <dbReference type="ARBA" id="ARBA00022807"/>
    </source>
</evidence>
<protein>
    <recommendedName>
        <fullName evidence="8">Ubiquitin carboxyl-terminal hydrolase 36</fullName>
        <ecNumber evidence="3">3.4.19.12</ecNumber>
    </recommendedName>
    <alternativeName>
        <fullName evidence="11">Deubiquitinating enzyme 36</fullName>
    </alternativeName>
    <alternativeName>
        <fullName evidence="10">Protein scrawny</fullName>
    </alternativeName>
    <alternativeName>
        <fullName evidence="9">Ubiquitin thioesterase 36</fullName>
    </alternativeName>
    <alternativeName>
        <fullName evidence="12">Ubiquitin-specific-processing protease 36</fullName>
    </alternativeName>
</protein>
<keyword evidence="5" id="KW-0833">Ubl conjugation pathway</keyword>
<dbReference type="PROSITE" id="PS50235">
    <property type="entry name" value="USP_3"/>
    <property type="match status" value="1"/>
</dbReference>
<dbReference type="GO" id="GO:0006508">
    <property type="term" value="P:proteolysis"/>
    <property type="evidence" value="ECO:0007669"/>
    <property type="project" value="UniProtKB-KW"/>
</dbReference>
<dbReference type="EMBL" id="CAJNYD010001749">
    <property type="protein sequence ID" value="CAF3361953.1"/>
    <property type="molecule type" value="Genomic_DNA"/>
</dbReference>
<organism evidence="15 16">
    <name type="scientific">Rotaria socialis</name>
    <dbReference type="NCBI Taxonomy" id="392032"/>
    <lineage>
        <taxon>Eukaryota</taxon>
        <taxon>Metazoa</taxon>
        <taxon>Spiralia</taxon>
        <taxon>Gnathifera</taxon>
        <taxon>Rotifera</taxon>
        <taxon>Eurotatoria</taxon>
        <taxon>Bdelloidea</taxon>
        <taxon>Philodinida</taxon>
        <taxon>Philodinidae</taxon>
        <taxon>Rotaria</taxon>
    </lineage>
</organism>
<dbReference type="InterPro" id="IPR028889">
    <property type="entry name" value="USP"/>
</dbReference>
<dbReference type="InterPro" id="IPR050164">
    <property type="entry name" value="Peptidase_C19"/>
</dbReference>
<dbReference type="PANTHER" id="PTHR24006">
    <property type="entry name" value="UBIQUITIN CARBOXYL-TERMINAL HYDROLASE"/>
    <property type="match status" value="1"/>
</dbReference>
<dbReference type="GO" id="GO:0016579">
    <property type="term" value="P:protein deubiquitination"/>
    <property type="evidence" value="ECO:0007669"/>
    <property type="project" value="InterPro"/>
</dbReference>
<dbReference type="EC" id="3.4.19.12" evidence="3"/>
<proteinExistence type="inferred from homology"/>
<dbReference type="Pfam" id="PF00443">
    <property type="entry name" value="UCH"/>
    <property type="match status" value="1"/>
</dbReference>
<feature type="compositionally biased region" description="Polar residues" evidence="13">
    <location>
        <begin position="804"/>
        <end position="813"/>
    </location>
</feature>
<evidence type="ECO:0000256" key="11">
    <source>
        <dbReference type="ARBA" id="ARBA00042420"/>
    </source>
</evidence>
<evidence type="ECO:0000256" key="10">
    <source>
        <dbReference type="ARBA" id="ARBA00042154"/>
    </source>
</evidence>
<comment type="catalytic activity">
    <reaction evidence="1">
        <text>Thiol-dependent hydrolysis of ester, thioester, amide, peptide and isopeptide bonds formed by the C-terminal Gly of ubiquitin (a 76-residue protein attached to proteins as an intracellular targeting signal).</text>
        <dbReference type="EC" id="3.4.19.12"/>
    </reaction>
</comment>
<comment type="caution">
    <text evidence="15">The sequence shown here is derived from an EMBL/GenBank/DDBJ whole genome shotgun (WGS) entry which is preliminary data.</text>
</comment>
<feature type="non-terminal residue" evidence="15">
    <location>
        <position position="1"/>
    </location>
</feature>
<dbReference type="InterPro" id="IPR001394">
    <property type="entry name" value="Peptidase_C19_UCH"/>
</dbReference>
<evidence type="ECO:0000256" key="3">
    <source>
        <dbReference type="ARBA" id="ARBA00012759"/>
    </source>
</evidence>
<evidence type="ECO:0000256" key="6">
    <source>
        <dbReference type="ARBA" id="ARBA00022801"/>
    </source>
</evidence>
<name>A0A817WXR6_9BILA</name>
<dbReference type="SUPFAM" id="SSF54001">
    <property type="entry name" value="Cysteine proteinases"/>
    <property type="match status" value="1"/>
</dbReference>
<evidence type="ECO:0000256" key="9">
    <source>
        <dbReference type="ARBA" id="ARBA00041300"/>
    </source>
</evidence>
<evidence type="ECO:0000313" key="16">
    <source>
        <dbReference type="Proteomes" id="UP000663833"/>
    </source>
</evidence>
<dbReference type="GO" id="GO:0005829">
    <property type="term" value="C:cytosol"/>
    <property type="evidence" value="ECO:0007669"/>
    <property type="project" value="TreeGrafter"/>
</dbReference>
<dbReference type="PANTHER" id="PTHR24006:SF758">
    <property type="entry name" value="UBIQUITIN CARBOXYL-TERMINAL HYDROLASE 36"/>
    <property type="match status" value="1"/>
</dbReference>
<evidence type="ECO:0000256" key="8">
    <source>
        <dbReference type="ARBA" id="ARBA00039432"/>
    </source>
</evidence>
<evidence type="ECO:0000256" key="1">
    <source>
        <dbReference type="ARBA" id="ARBA00000707"/>
    </source>
</evidence>
<dbReference type="InterPro" id="IPR038765">
    <property type="entry name" value="Papain-like_cys_pep_sf"/>
</dbReference>
<gene>
    <name evidence="15" type="ORF">LUA448_LOCUS14029</name>
</gene>
<evidence type="ECO:0000259" key="14">
    <source>
        <dbReference type="PROSITE" id="PS50235"/>
    </source>
</evidence>
<evidence type="ECO:0000256" key="4">
    <source>
        <dbReference type="ARBA" id="ARBA00022670"/>
    </source>
</evidence>
<comment type="similarity">
    <text evidence="2">Belongs to the peptidase C19 family.</text>
</comment>
<evidence type="ECO:0000256" key="2">
    <source>
        <dbReference type="ARBA" id="ARBA00009085"/>
    </source>
</evidence>
<evidence type="ECO:0000256" key="5">
    <source>
        <dbReference type="ARBA" id="ARBA00022786"/>
    </source>
</evidence>
<evidence type="ECO:0000313" key="15">
    <source>
        <dbReference type="EMBL" id="CAF3361953.1"/>
    </source>
</evidence>
<keyword evidence="7" id="KW-0788">Thiol protease</keyword>
<dbReference type="Proteomes" id="UP000663833">
    <property type="component" value="Unassembled WGS sequence"/>
</dbReference>